<evidence type="ECO:0008006" key="4">
    <source>
        <dbReference type="Google" id="ProtNLM"/>
    </source>
</evidence>
<proteinExistence type="predicted"/>
<evidence type="ECO:0000313" key="2">
    <source>
        <dbReference type="EMBL" id="RZS54946.1"/>
    </source>
</evidence>
<dbReference type="RefSeq" id="WP_130482252.1">
    <property type="nucleotide sequence ID" value="NZ_SGWV01000009.1"/>
</dbReference>
<keyword evidence="3" id="KW-1185">Reference proteome</keyword>
<sequence length="149" mass="15587">MTAYTLDPRGIRAPAWLWAMAALGVLWNLYGIYQFVGTLTPEGRSAMAAGMTAAQAQIYFSLPGWMTAGFAVGVFGGLLGSMALLVRPGMALPVLATSLAGYVALFAGDVHFGVFDALPGQLAILVLVLVVAAVLFATAWVARARALPR</sequence>
<feature type="transmembrane region" description="Helical" evidence="1">
    <location>
        <begin position="90"/>
        <end position="108"/>
    </location>
</feature>
<protein>
    <recommendedName>
        <fullName evidence="4">DoxX-like protein</fullName>
    </recommendedName>
</protein>
<feature type="transmembrane region" description="Helical" evidence="1">
    <location>
        <begin position="120"/>
        <end position="142"/>
    </location>
</feature>
<gene>
    <name evidence="2" type="ORF">EV685_2432</name>
</gene>
<dbReference type="AlphaFoldDB" id="A0A4Q7LJZ1"/>
<feature type="transmembrane region" description="Helical" evidence="1">
    <location>
        <begin position="56"/>
        <end position="78"/>
    </location>
</feature>
<evidence type="ECO:0000313" key="3">
    <source>
        <dbReference type="Proteomes" id="UP000293433"/>
    </source>
</evidence>
<keyword evidence="1" id="KW-0472">Membrane</keyword>
<feature type="transmembrane region" description="Helical" evidence="1">
    <location>
        <begin position="15"/>
        <end position="36"/>
    </location>
</feature>
<name>A0A4Q7LJZ1_9BURK</name>
<organism evidence="2 3">
    <name type="scientific">Sphaerotilus mobilis</name>
    <dbReference type="NCBI Taxonomy" id="47994"/>
    <lineage>
        <taxon>Bacteria</taxon>
        <taxon>Pseudomonadati</taxon>
        <taxon>Pseudomonadota</taxon>
        <taxon>Betaproteobacteria</taxon>
        <taxon>Burkholderiales</taxon>
        <taxon>Sphaerotilaceae</taxon>
        <taxon>Sphaerotilus</taxon>
    </lineage>
</organism>
<accession>A0A4Q7LJZ1</accession>
<keyword evidence="1" id="KW-0812">Transmembrane</keyword>
<dbReference type="EMBL" id="SGWV01000009">
    <property type="protein sequence ID" value="RZS54946.1"/>
    <property type="molecule type" value="Genomic_DNA"/>
</dbReference>
<keyword evidence="1" id="KW-1133">Transmembrane helix</keyword>
<dbReference type="OrthoDB" id="8454463at2"/>
<reference evidence="2 3" key="1">
    <citation type="submission" date="2019-02" db="EMBL/GenBank/DDBJ databases">
        <title>Genomic Encyclopedia of Type Strains, Phase IV (KMG-IV): sequencing the most valuable type-strain genomes for metagenomic binning, comparative biology and taxonomic classification.</title>
        <authorList>
            <person name="Goeker M."/>
        </authorList>
    </citation>
    <scope>NUCLEOTIDE SEQUENCE [LARGE SCALE GENOMIC DNA]</scope>
    <source>
        <strain evidence="2 3">DSM 10617</strain>
    </source>
</reference>
<evidence type="ECO:0000256" key="1">
    <source>
        <dbReference type="SAM" id="Phobius"/>
    </source>
</evidence>
<comment type="caution">
    <text evidence="2">The sequence shown here is derived from an EMBL/GenBank/DDBJ whole genome shotgun (WGS) entry which is preliminary data.</text>
</comment>
<dbReference type="Proteomes" id="UP000293433">
    <property type="component" value="Unassembled WGS sequence"/>
</dbReference>